<dbReference type="AlphaFoldDB" id="I3DFH9"/>
<comment type="caution">
    <text evidence="2">The sequence shown here is derived from an EMBL/GenBank/DDBJ whole genome shotgun (WGS) entry which is preliminary data.</text>
</comment>
<dbReference type="GO" id="GO:0015628">
    <property type="term" value="P:protein secretion by the type II secretion system"/>
    <property type="evidence" value="ECO:0007669"/>
    <property type="project" value="TreeGrafter"/>
</dbReference>
<evidence type="ECO:0000313" key="2">
    <source>
        <dbReference type="EMBL" id="EIJ70472.1"/>
    </source>
</evidence>
<protein>
    <submittedName>
        <fullName evidence="2">Competence protein ComEA helix-hairpin-helix repeat region</fullName>
    </submittedName>
</protein>
<dbReference type="Proteomes" id="UP000006457">
    <property type="component" value="Unassembled WGS sequence"/>
</dbReference>
<feature type="signal peptide" evidence="1">
    <location>
        <begin position="1"/>
        <end position="24"/>
    </location>
</feature>
<dbReference type="PANTHER" id="PTHR21180:SF32">
    <property type="entry name" value="ENDONUCLEASE_EXONUCLEASE_PHOSPHATASE FAMILY DOMAIN-CONTAINING PROTEIN 1"/>
    <property type="match status" value="1"/>
</dbReference>
<organism evidence="2 3">
    <name type="scientific">Pasteurella bettyae CCUG 2042</name>
    <dbReference type="NCBI Taxonomy" id="1095749"/>
    <lineage>
        <taxon>Bacteria</taxon>
        <taxon>Pseudomonadati</taxon>
        <taxon>Pseudomonadota</taxon>
        <taxon>Gammaproteobacteria</taxon>
        <taxon>Pasteurellales</taxon>
        <taxon>Pasteurellaceae</taxon>
        <taxon>Pasteurella</taxon>
    </lineage>
</organism>
<name>I3DFH9_9PAST</name>
<dbReference type="Pfam" id="PF12836">
    <property type="entry name" value="HHH_3"/>
    <property type="match status" value="1"/>
</dbReference>
<dbReference type="RefSeq" id="WP_005759911.1">
    <property type="nucleotide sequence ID" value="NZ_AJSX01000019.1"/>
</dbReference>
<dbReference type="EMBL" id="AJSX01000019">
    <property type="protein sequence ID" value="EIJ70472.1"/>
    <property type="molecule type" value="Genomic_DNA"/>
</dbReference>
<reference evidence="2 3" key="1">
    <citation type="submission" date="2012-03" db="EMBL/GenBank/DDBJ databases">
        <authorList>
            <person name="Harkins D.M."/>
            <person name="Madupu R."/>
            <person name="Durkin A.S."/>
            <person name="Torralba M."/>
            <person name="Methe B."/>
            <person name="Sutton G.G."/>
            <person name="Nelson K.E."/>
        </authorList>
    </citation>
    <scope>NUCLEOTIDE SEQUENCE [LARGE SCALE GENOMIC DNA]</scope>
    <source>
        <strain evidence="2 3">CCUG 2042</strain>
    </source>
</reference>
<dbReference type="NCBIfam" id="TIGR00426">
    <property type="entry name" value="competence protein ComEA helix-hairpin-helix repeat region"/>
    <property type="match status" value="1"/>
</dbReference>
<evidence type="ECO:0000313" key="3">
    <source>
        <dbReference type="Proteomes" id="UP000006457"/>
    </source>
</evidence>
<dbReference type="InterPro" id="IPR051675">
    <property type="entry name" value="Endo/Exo/Phosphatase_dom_1"/>
</dbReference>
<dbReference type="OrthoDB" id="7510573at2"/>
<gene>
    <name evidence="2" type="ORF">HMPREF1052_1434</name>
</gene>
<dbReference type="GO" id="GO:0015627">
    <property type="term" value="C:type II protein secretion system complex"/>
    <property type="evidence" value="ECO:0007669"/>
    <property type="project" value="TreeGrafter"/>
</dbReference>
<sequence>MTKMQKFLSSLFIIGSILTSQVMAAEKPQMPKTEQVEKAPMNMENKVNINTATATEIKNTLVGIGMKKAEAIVEYREKHGSFTSIEQLTEVSGIGQATLEKNRERILL</sequence>
<dbReference type="Gene3D" id="1.10.150.280">
    <property type="entry name" value="AF1531-like domain"/>
    <property type="match status" value="1"/>
</dbReference>
<dbReference type="PANTHER" id="PTHR21180">
    <property type="entry name" value="ENDONUCLEASE/EXONUCLEASE/PHOSPHATASE FAMILY DOMAIN-CONTAINING PROTEIN 1"/>
    <property type="match status" value="1"/>
</dbReference>
<keyword evidence="3" id="KW-1185">Reference proteome</keyword>
<dbReference type="InterPro" id="IPR004509">
    <property type="entry name" value="Competence_ComEA_HhH"/>
</dbReference>
<dbReference type="eggNOG" id="COG1555">
    <property type="taxonomic scope" value="Bacteria"/>
</dbReference>
<proteinExistence type="predicted"/>
<dbReference type="PATRIC" id="fig|1095749.3.peg.758"/>
<accession>I3DFH9</accession>
<keyword evidence="1" id="KW-0732">Signal</keyword>
<evidence type="ECO:0000256" key="1">
    <source>
        <dbReference type="SAM" id="SignalP"/>
    </source>
</evidence>
<dbReference type="SUPFAM" id="SSF47781">
    <property type="entry name" value="RuvA domain 2-like"/>
    <property type="match status" value="1"/>
</dbReference>
<feature type="chain" id="PRO_5003669708" evidence="1">
    <location>
        <begin position="25"/>
        <end position="108"/>
    </location>
</feature>
<dbReference type="InterPro" id="IPR010994">
    <property type="entry name" value="RuvA_2-like"/>
</dbReference>